<protein>
    <submittedName>
        <fullName evidence="2">Uncharacterized protein</fullName>
    </submittedName>
</protein>
<feature type="region of interest" description="Disordered" evidence="1">
    <location>
        <begin position="1"/>
        <end position="33"/>
    </location>
</feature>
<keyword evidence="4" id="KW-1185">Reference proteome</keyword>
<sequence>MRSSYDSYRHSSLSSLPNRSYRHTTPSNYLDLNSQVGGSERAEFHDRYQNRYAWLEKNHVNEVGSTYNSLGKKVDHKPSAWRCEDQAEAGKEFLRINDECADKIYDIRDQSDMNREFLLNSDGVAPRFYKMEADALKTRYELNNMKRKLDGIKQLRARLFK</sequence>
<evidence type="ECO:0000256" key="1">
    <source>
        <dbReference type="SAM" id="MobiDB-lite"/>
    </source>
</evidence>
<dbReference type="AlphaFoldDB" id="A0A814H0B6"/>
<comment type="caution">
    <text evidence="2">The sequence shown here is derived from an EMBL/GenBank/DDBJ whole genome shotgun (WGS) entry which is preliminary data.</text>
</comment>
<evidence type="ECO:0000313" key="5">
    <source>
        <dbReference type="Proteomes" id="UP000663852"/>
    </source>
</evidence>
<dbReference type="Proteomes" id="UP000663828">
    <property type="component" value="Unassembled WGS sequence"/>
</dbReference>
<evidence type="ECO:0000313" key="4">
    <source>
        <dbReference type="Proteomes" id="UP000663828"/>
    </source>
</evidence>
<dbReference type="OrthoDB" id="9988253at2759"/>
<evidence type="ECO:0000313" key="3">
    <source>
        <dbReference type="EMBL" id="CAF1006283.1"/>
    </source>
</evidence>
<feature type="compositionally biased region" description="Low complexity" evidence="1">
    <location>
        <begin position="1"/>
        <end position="16"/>
    </location>
</feature>
<gene>
    <name evidence="2" type="ORF">EDS130_LOCUS14997</name>
    <name evidence="3" type="ORF">XAT740_LOCUS13479</name>
</gene>
<organism evidence="2 5">
    <name type="scientific">Adineta ricciae</name>
    <name type="common">Rotifer</name>
    <dbReference type="NCBI Taxonomy" id="249248"/>
    <lineage>
        <taxon>Eukaryota</taxon>
        <taxon>Metazoa</taxon>
        <taxon>Spiralia</taxon>
        <taxon>Gnathifera</taxon>
        <taxon>Rotifera</taxon>
        <taxon>Eurotatoria</taxon>
        <taxon>Bdelloidea</taxon>
        <taxon>Adinetida</taxon>
        <taxon>Adinetidae</taxon>
        <taxon>Adineta</taxon>
    </lineage>
</organism>
<dbReference type="EMBL" id="CAJNOJ010000062">
    <property type="protein sequence ID" value="CAF1003338.1"/>
    <property type="molecule type" value="Genomic_DNA"/>
</dbReference>
<reference evidence="2" key="1">
    <citation type="submission" date="2021-02" db="EMBL/GenBank/DDBJ databases">
        <authorList>
            <person name="Nowell W R."/>
        </authorList>
    </citation>
    <scope>NUCLEOTIDE SEQUENCE</scope>
</reference>
<name>A0A814H0B6_ADIRI</name>
<feature type="compositionally biased region" description="Polar residues" evidence="1">
    <location>
        <begin position="23"/>
        <end position="33"/>
    </location>
</feature>
<dbReference type="EMBL" id="CAJNOR010000783">
    <property type="protein sequence ID" value="CAF1006283.1"/>
    <property type="molecule type" value="Genomic_DNA"/>
</dbReference>
<accession>A0A814H0B6</accession>
<proteinExistence type="predicted"/>
<evidence type="ECO:0000313" key="2">
    <source>
        <dbReference type="EMBL" id="CAF1003338.1"/>
    </source>
</evidence>
<dbReference type="Proteomes" id="UP000663852">
    <property type="component" value="Unassembled WGS sequence"/>
</dbReference>